<keyword evidence="1" id="KW-0472">Membrane</keyword>
<feature type="non-terminal residue" evidence="2">
    <location>
        <position position="129"/>
    </location>
</feature>
<dbReference type="AlphaFoldDB" id="A0AAN5HZK2"/>
<feature type="transmembrane region" description="Helical" evidence="1">
    <location>
        <begin position="12"/>
        <end position="38"/>
    </location>
</feature>
<reference evidence="3" key="1">
    <citation type="submission" date="2022-10" db="EMBL/GenBank/DDBJ databases">
        <title>Genome assembly of Pristionchus species.</title>
        <authorList>
            <person name="Yoshida K."/>
            <person name="Sommer R.J."/>
        </authorList>
    </citation>
    <scope>NUCLEOTIDE SEQUENCE [LARGE SCALE GENOMIC DNA]</scope>
    <source>
        <strain evidence="3">RS5460</strain>
    </source>
</reference>
<organism evidence="2 3">
    <name type="scientific">Pristionchus mayeri</name>
    <dbReference type="NCBI Taxonomy" id="1317129"/>
    <lineage>
        <taxon>Eukaryota</taxon>
        <taxon>Metazoa</taxon>
        <taxon>Ecdysozoa</taxon>
        <taxon>Nematoda</taxon>
        <taxon>Chromadorea</taxon>
        <taxon>Rhabditida</taxon>
        <taxon>Rhabditina</taxon>
        <taxon>Diplogasteromorpha</taxon>
        <taxon>Diplogasteroidea</taxon>
        <taxon>Neodiplogasteridae</taxon>
        <taxon>Pristionchus</taxon>
    </lineage>
</organism>
<name>A0AAN5HZK2_9BILA</name>
<evidence type="ECO:0000313" key="2">
    <source>
        <dbReference type="EMBL" id="GMR46528.1"/>
    </source>
</evidence>
<comment type="caution">
    <text evidence="2">The sequence shown here is derived from an EMBL/GenBank/DDBJ whole genome shotgun (WGS) entry which is preliminary data.</text>
</comment>
<dbReference type="InterPro" id="IPR053286">
    <property type="entry name" value="Nematode_rcpt-like_srab"/>
</dbReference>
<protein>
    <recommendedName>
        <fullName evidence="4">G protein-coupled receptor</fullName>
    </recommendedName>
</protein>
<dbReference type="PANTHER" id="PTHR46561">
    <property type="entry name" value="SERPENTINE RECEPTOR, CLASS AB (CLASS A-LIKE)-RELATED"/>
    <property type="match status" value="1"/>
</dbReference>
<proteinExistence type="predicted"/>
<gene>
    <name evidence="2" type="ORF">PMAYCL1PPCAC_16723</name>
</gene>
<keyword evidence="1" id="KW-0812">Transmembrane</keyword>
<evidence type="ECO:0000313" key="3">
    <source>
        <dbReference type="Proteomes" id="UP001328107"/>
    </source>
</evidence>
<dbReference type="Proteomes" id="UP001328107">
    <property type="component" value="Unassembled WGS sequence"/>
</dbReference>
<evidence type="ECO:0008006" key="4">
    <source>
        <dbReference type="Google" id="ProtNLM"/>
    </source>
</evidence>
<accession>A0AAN5HZK2</accession>
<keyword evidence="3" id="KW-1185">Reference proteome</keyword>
<feature type="transmembrane region" description="Helical" evidence="1">
    <location>
        <begin position="59"/>
        <end position="77"/>
    </location>
</feature>
<sequence>MTWSQCDLFRELSQSAICHLIVAVKGLISLAGAIRVCLQWRQYGVRFLVHENTKIMFQFYYALNIFFASIFAFIYLSELIRCVGIAAVVSAQHIIFVLSIERLYSTIFPAHFERNSSKPLAIFLALSSV</sequence>
<keyword evidence="1" id="KW-1133">Transmembrane helix</keyword>
<evidence type="ECO:0000256" key="1">
    <source>
        <dbReference type="SAM" id="Phobius"/>
    </source>
</evidence>
<dbReference type="EMBL" id="BTRK01000004">
    <property type="protein sequence ID" value="GMR46528.1"/>
    <property type="molecule type" value="Genomic_DNA"/>
</dbReference>
<dbReference type="PANTHER" id="PTHR46561:SF11">
    <property type="entry name" value="SERPENTINE RECEPTOR CLASS ALPHA_BETA-14"/>
    <property type="match status" value="1"/>
</dbReference>